<dbReference type="InterPro" id="IPR020846">
    <property type="entry name" value="MFS_dom"/>
</dbReference>
<dbReference type="GO" id="GO:0022857">
    <property type="term" value="F:transmembrane transporter activity"/>
    <property type="evidence" value="ECO:0007669"/>
    <property type="project" value="InterPro"/>
</dbReference>
<dbReference type="PROSITE" id="PS50850">
    <property type="entry name" value="MFS"/>
    <property type="match status" value="1"/>
</dbReference>
<feature type="transmembrane region" description="Helical" evidence="6">
    <location>
        <begin position="170"/>
        <end position="197"/>
    </location>
</feature>
<feature type="transmembrane region" description="Helical" evidence="6">
    <location>
        <begin position="142"/>
        <end position="164"/>
    </location>
</feature>
<evidence type="ECO:0000256" key="1">
    <source>
        <dbReference type="ARBA" id="ARBA00004141"/>
    </source>
</evidence>
<name>A0A2J6RYX1_HYAVF</name>
<proteinExistence type="predicted"/>
<feature type="transmembrane region" description="Helical" evidence="6">
    <location>
        <begin position="405"/>
        <end position="427"/>
    </location>
</feature>
<comment type="subcellular location">
    <subcellularLocation>
        <location evidence="1">Membrane</location>
        <topology evidence="1">Multi-pass membrane protein</topology>
    </subcellularLocation>
</comment>
<feature type="transmembrane region" description="Helical" evidence="6">
    <location>
        <begin position="343"/>
        <end position="367"/>
    </location>
</feature>
<dbReference type="Gene3D" id="1.20.1250.20">
    <property type="entry name" value="MFS general substrate transporter like domains"/>
    <property type="match status" value="1"/>
</dbReference>
<feature type="transmembrane region" description="Helical" evidence="6">
    <location>
        <begin position="304"/>
        <end position="323"/>
    </location>
</feature>
<evidence type="ECO:0000256" key="2">
    <source>
        <dbReference type="ARBA" id="ARBA00022692"/>
    </source>
</evidence>
<reference evidence="8 9" key="1">
    <citation type="submission" date="2016-04" db="EMBL/GenBank/DDBJ databases">
        <title>A degradative enzymes factory behind the ericoid mycorrhizal symbiosis.</title>
        <authorList>
            <consortium name="DOE Joint Genome Institute"/>
            <person name="Martino E."/>
            <person name="Morin E."/>
            <person name="Grelet G."/>
            <person name="Kuo A."/>
            <person name="Kohler A."/>
            <person name="Daghino S."/>
            <person name="Barry K."/>
            <person name="Choi C."/>
            <person name="Cichocki N."/>
            <person name="Clum A."/>
            <person name="Copeland A."/>
            <person name="Hainaut M."/>
            <person name="Haridas S."/>
            <person name="Labutti K."/>
            <person name="Lindquist E."/>
            <person name="Lipzen A."/>
            <person name="Khouja H.-R."/>
            <person name="Murat C."/>
            <person name="Ohm R."/>
            <person name="Olson A."/>
            <person name="Spatafora J."/>
            <person name="Veneault-Fourrey C."/>
            <person name="Henrissat B."/>
            <person name="Grigoriev I."/>
            <person name="Martin F."/>
            <person name="Perotto S."/>
        </authorList>
    </citation>
    <scope>NUCLEOTIDE SEQUENCE [LARGE SCALE GENOMIC DNA]</scope>
    <source>
        <strain evidence="8 9">F</strain>
    </source>
</reference>
<dbReference type="PANTHER" id="PTHR23507:SF1">
    <property type="entry name" value="FI18259P1-RELATED"/>
    <property type="match status" value="1"/>
</dbReference>
<dbReference type="Proteomes" id="UP000235786">
    <property type="component" value="Unassembled WGS sequence"/>
</dbReference>
<organism evidence="8 9">
    <name type="scientific">Hyaloscypha variabilis (strain UAMH 11265 / GT02V1 / F)</name>
    <name type="common">Meliniomyces variabilis</name>
    <dbReference type="NCBI Taxonomy" id="1149755"/>
    <lineage>
        <taxon>Eukaryota</taxon>
        <taxon>Fungi</taxon>
        <taxon>Dikarya</taxon>
        <taxon>Ascomycota</taxon>
        <taxon>Pezizomycotina</taxon>
        <taxon>Leotiomycetes</taxon>
        <taxon>Helotiales</taxon>
        <taxon>Hyaloscyphaceae</taxon>
        <taxon>Hyaloscypha</taxon>
        <taxon>Hyaloscypha variabilis</taxon>
    </lineage>
</organism>
<evidence type="ECO:0000256" key="4">
    <source>
        <dbReference type="ARBA" id="ARBA00023136"/>
    </source>
</evidence>
<dbReference type="Pfam" id="PF07690">
    <property type="entry name" value="MFS_1"/>
    <property type="match status" value="1"/>
</dbReference>
<dbReference type="EMBL" id="KZ613942">
    <property type="protein sequence ID" value="PMD43707.1"/>
    <property type="molecule type" value="Genomic_DNA"/>
</dbReference>
<feature type="transmembrane region" description="Helical" evidence="6">
    <location>
        <begin position="474"/>
        <end position="494"/>
    </location>
</feature>
<feature type="transmembrane region" description="Helical" evidence="6">
    <location>
        <begin position="439"/>
        <end position="462"/>
    </location>
</feature>
<gene>
    <name evidence="8" type="ORF">L207DRAFT_423416</name>
</gene>
<feature type="transmembrane region" description="Helical" evidence="6">
    <location>
        <begin position="117"/>
        <end position="135"/>
    </location>
</feature>
<evidence type="ECO:0000313" key="9">
    <source>
        <dbReference type="Proteomes" id="UP000235786"/>
    </source>
</evidence>
<dbReference type="InterPro" id="IPR011701">
    <property type="entry name" value="MFS"/>
</dbReference>
<dbReference type="SUPFAM" id="SSF103473">
    <property type="entry name" value="MFS general substrate transporter"/>
    <property type="match status" value="1"/>
</dbReference>
<feature type="transmembrane region" description="Helical" evidence="6">
    <location>
        <begin position="209"/>
        <end position="232"/>
    </location>
</feature>
<protein>
    <submittedName>
        <fullName evidence="8">MFS general substrate transporter</fullName>
    </submittedName>
</protein>
<dbReference type="PANTHER" id="PTHR23507">
    <property type="entry name" value="ZGC:174356"/>
    <property type="match status" value="1"/>
</dbReference>
<feature type="compositionally biased region" description="Basic and acidic residues" evidence="5">
    <location>
        <begin position="21"/>
        <end position="30"/>
    </location>
</feature>
<keyword evidence="9" id="KW-1185">Reference proteome</keyword>
<dbReference type="OrthoDB" id="194139at2759"/>
<keyword evidence="4 6" id="KW-0472">Membrane</keyword>
<dbReference type="AlphaFoldDB" id="A0A2J6RYX1"/>
<evidence type="ECO:0000256" key="6">
    <source>
        <dbReference type="SAM" id="Phobius"/>
    </source>
</evidence>
<keyword evidence="2 6" id="KW-0812">Transmembrane</keyword>
<feature type="region of interest" description="Disordered" evidence="5">
    <location>
        <begin position="1"/>
        <end position="39"/>
    </location>
</feature>
<evidence type="ECO:0000313" key="8">
    <source>
        <dbReference type="EMBL" id="PMD43707.1"/>
    </source>
</evidence>
<evidence type="ECO:0000256" key="3">
    <source>
        <dbReference type="ARBA" id="ARBA00022989"/>
    </source>
</evidence>
<feature type="transmembrane region" description="Helical" evidence="6">
    <location>
        <begin position="238"/>
        <end position="257"/>
    </location>
</feature>
<feature type="transmembrane region" description="Helical" evidence="6">
    <location>
        <begin position="379"/>
        <end position="399"/>
    </location>
</feature>
<dbReference type="InterPro" id="IPR036259">
    <property type="entry name" value="MFS_trans_sf"/>
</dbReference>
<feature type="domain" description="Major facilitator superfamily (MFS) profile" evidence="7">
    <location>
        <begin position="53"/>
        <end position="499"/>
    </location>
</feature>
<keyword evidence="3 6" id="KW-1133">Transmembrane helix</keyword>
<accession>A0A2J6RYX1</accession>
<feature type="transmembrane region" description="Helical" evidence="6">
    <location>
        <begin position="43"/>
        <end position="63"/>
    </location>
</feature>
<evidence type="ECO:0000256" key="5">
    <source>
        <dbReference type="SAM" id="MobiDB-lite"/>
    </source>
</evidence>
<evidence type="ECO:0000259" key="7">
    <source>
        <dbReference type="PROSITE" id="PS50850"/>
    </source>
</evidence>
<sequence length="505" mass="55319">MVALYNDDAEQASETSPLVRDGSESRDHPESTTTQGHHPHPKFLRVAVLILASVFIIETASFMTKAPLMRLLEDVICRSYYESTSPPTLDLSLPIPEGECKAPLIQGKLAMLQGWDMVISCVPGLLLSVPYGVLADKHGRKFVLILALGGVLLSLLWTLLVLWFSHAIDIRWYLFSNVFLIIGGGSPVLRAMFFAILSDVAPEDQRTRIFSLAYASSLISTLVAIPLSWSLMKINCWIPMYVIVGLFTLGLVLCLFLPETLERSKLSSLSTENDYNPDHHHSIRSKISHVFGNIRDSLSIFESYLIFGLSIAFLLQTLHGYSLDILFQLASARFHWSLAEASFLFPISSVTTFLGLVVALPAVYHVLSTRYQMSTMTKDLLVARGSLIIYILGALAVALGAIPSFFVIGTTLYACGAGFSAALRSLVTSLVHPDEVSRLYTVLAVIETVGQISFGVLLPAALGWGLHLGGLWKGLPFLICAALFAVIGLPVWLVKEPTPEMDIHG</sequence>
<dbReference type="GO" id="GO:0016020">
    <property type="term" value="C:membrane"/>
    <property type="evidence" value="ECO:0007669"/>
    <property type="project" value="UniProtKB-SubCell"/>
</dbReference>